<evidence type="ECO:0000313" key="2">
    <source>
        <dbReference type="EMBL" id="AEO65195.1"/>
    </source>
</evidence>
<dbReference type="Proteomes" id="UP000008181">
    <property type="component" value="Chromosome 2"/>
</dbReference>
<feature type="compositionally biased region" description="Acidic residues" evidence="1">
    <location>
        <begin position="108"/>
        <end position="132"/>
    </location>
</feature>
<dbReference type="RefSeq" id="XP_003651531.1">
    <property type="nucleotide sequence ID" value="XM_003651483.1"/>
</dbReference>
<dbReference type="EMBL" id="CP003010">
    <property type="protein sequence ID" value="AEO65195.1"/>
    <property type="molecule type" value="Genomic_DNA"/>
</dbReference>
<organism evidence="2 3">
    <name type="scientific">Thermothielavioides terrestris (strain ATCC 38088 / NRRL 8126)</name>
    <name type="common">Thielavia terrestris</name>
    <dbReference type="NCBI Taxonomy" id="578455"/>
    <lineage>
        <taxon>Eukaryota</taxon>
        <taxon>Fungi</taxon>
        <taxon>Dikarya</taxon>
        <taxon>Ascomycota</taxon>
        <taxon>Pezizomycotina</taxon>
        <taxon>Sordariomycetes</taxon>
        <taxon>Sordariomycetidae</taxon>
        <taxon>Sordariales</taxon>
        <taxon>Chaetomiaceae</taxon>
        <taxon>Thermothielavioides</taxon>
        <taxon>Thermothielavioides terrestris</taxon>
    </lineage>
</organism>
<dbReference type="KEGG" id="ttt:THITE_2127426"/>
<dbReference type="AlphaFoldDB" id="G2R453"/>
<feature type="compositionally biased region" description="Basic and acidic residues" evidence="1">
    <location>
        <begin position="164"/>
        <end position="173"/>
    </location>
</feature>
<keyword evidence="3" id="KW-1185">Reference proteome</keyword>
<proteinExistence type="predicted"/>
<feature type="region of interest" description="Disordered" evidence="1">
    <location>
        <begin position="98"/>
        <end position="173"/>
    </location>
</feature>
<sequence length="263" mass="29469">MQNQLLRMFSSPFCQVLMAFAIYAKEFVVQVEKGPSLPPSLPPRRQEGCSISQLEMQIVWPVRSRRRRPSTTPSPPLEGIAMLVAWLSIVTVQRAKSKPLTGYKSGDEDVEDEDVEDEDVEDEDAEGEDVGDGDASTSDSVTIPRSRRRGTTSNASGEEVEDGVAAKDAYRKGRSPEDMWEEISFIPPDMEESIQAEIKKRLELQEHPPYGKLIFSKLLSMTRSEQSATVNMVKEKADKNLDSVIDKALFESDKHVQIPLLQL</sequence>
<dbReference type="GeneID" id="11518723"/>
<reference evidence="2 3" key="1">
    <citation type="journal article" date="2011" name="Nat. Biotechnol.">
        <title>Comparative genomic analysis of the thermophilic biomass-degrading fungi Myceliophthora thermophila and Thielavia terrestris.</title>
        <authorList>
            <person name="Berka R.M."/>
            <person name="Grigoriev I.V."/>
            <person name="Otillar R."/>
            <person name="Salamov A."/>
            <person name="Grimwood J."/>
            <person name="Reid I."/>
            <person name="Ishmael N."/>
            <person name="John T."/>
            <person name="Darmond C."/>
            <person name="Moisan M.-C."/>
            <person name="Henrissat B."/>
            <person name="Coutinho P.M."/>
            <person name="Lombard V."/>
            <person name="Natvig D.O."/>
            <person name="Lindquist E."/>
            <person name="Schmutz J."/>
            <person name="Lucas S."/>
            <person name="Harris P."/>
            <person name="Powlowski J."/>
            <person name="Bellemare A."/>
            <person name="Taylor D."/>
            <person name="Butler G."/>
            <person name="de Vries R.P."/>
            <person name="Allijn I.E."/>
            <person name="van den Brink J."/>
            <person name="Ushinsky S."/>
            <person name="Storms R."/>
            <person name="Powell A.J."/>
            <person name="Paulsen I.T."/>
            <person name="Elbourne L.D.H."/>
            <person name="Baker S.E."/>
            <person name="Magnuson J."/>
            <person name="LaBoissiere S."/>
            <person name="Clutterbuck A.J."/>
            <person name="Martinez D."/>
            <person name="Wogulis M."/>
            <person name="de Leon A.L."/>
            <person name="Rey M.W."/>
            <person name="Tsang A."/>
        </authorList>
    </citation>
    <scope>NUCLEOTIDE SEQUENCE [LARGE SCALE GENOMIC DNA]</scope>
    <source>
        <strain evidence="3">ATCC 38088 / NRRL 8126</strain>
    </source>
</reference>
<evidence type="ECO:0000313" key="3">
    <source>
        <dbReference type="Proteomes" id="UP000008181"/>
    </source>
</evidence>
<dbReference type="HOGENOM" id="CLU_1058393_0_0_1"/>
<accession>G2R453</accession>
<name>G2R453_THETT</name>
<protein>
    <submittedName>
        <fullName evidence="2">Uncharacterized protein</fullName>
    </submittedName>
</protein>
<gene>
    <name evidence="2" type="ORF">THITE_2127426</name>
</gene>
<evidence type="ECO:0000256" key="1">
    <source>
        <dbReference type="SAM" id="MobiDB-lite"/>
    </source>
</evidence>